<dbReference type="RefSeq" id="WP_166828876.1">
    <property type="nucleotide sequence ID" value="NZ_JAAOLX010000009.1"/>
</dbReference>
<evidence type="ECO:0000259" key="2">
    <source>
        <dbReference type="Pfam" id="PF20597"/>
    </source>
</evidence>
<keyword evidence="4" id="KW-1185">Reference proteome</keyword>
<accession>A0ABX0L0V2</accession>
<dbReference type="Proteomes" id="UP000712570">
    <property type="component" value="Unassembled WGS sequence"/>
</dbReference>
<keyword evidence="1" id="KW-0732">Signal</keyword>
<feature type="domain" description="Choice-of-anchor A" evidence="2">
    <location>
        <begin position="25"/>
        <end position="299"/>
    </location>
</feature>
<dbReference type="Pfam" id="PF20597">
    <property type="entry name" value="pAdhesive_15"/>
    <property type="match status" value="1"/>
</dbReference>
<comment type="caution">
    <text evidence="3">The sequence shown here is derived from an EMBL/GenBank/DDBJ whole genome shotgun (WGS) entry which is preliminary data.</text>
</comment>
<evidence type="ECO:0000313" key="4">
    <source>
        <dbReference type="Proteomes" id="UP000712570"/>
    </source>
</evidence>
<feature type="chain" id="PRO_5046442671" evidence="1">
    <location>
        <begin position="21"/>
        <end position="359"/>
    </location>
</feature>
<evidence type="ECO:0000313" key="3">
    <source>
        <dbReference type="EMBL" id="NHQ87854.1"/>
    </source>
</evidence>
<dbReference type="InterPro" id="IPR026588">
    <property type="entry name" value="Choice_anch_A"/>
</dbReference>
<gene>
    <name evidence="3" type="ORF">HA050_17230</name>
</gene>
<feature type="signal peptide" evidence="1">
    <location>
        <begin position="1"/>
        <end position="20"/>
    </location>
</feature>
<evidence type="ECO:0000256" key="1">
    <source>
        <dbReference type="SAM" id="SignalP"/>
    </source>
</evidence>
<dbReference type="NCBIfam" id="TIGR04215">
    <property type="entry name" value="choice_anch_A"/>
    <property type="match status" value="1"/>
</dbReference>
<protein>
    <submittedName>
        <fullName evidence="3">Choice-of-anchor A family protein</fullName>
    </submittedName>
</protein>
<sequence length="359" mass="38029">MQLTRIALLLNFAIAGYTQASVLDLGAAHAYSGFFFADVNMAAYAEGRLAVGGNLNAGFDVGYRNAHDSSAPTLVVAGNVLLSTAWGKAGIISNGPVKNTDTNTSIGLSPASWVSRGPNRPNGLQMGDVVYGGQLNAASWQYSAAVQNPSFIDFSEAKTQLTALSKKLAQLPSIGQWRAIAEGVVLSGNGQSDLQVFNLGDAALTNVYLNNIKPGAHIIINSTLSKVDFSGHYGGEHADSADAMAKHRDRIIWNLSHARQINISRFVNGSVLAVNADVIGSGHIEGTLIANSLSNGNLELGYEPFQAMIMPSPIPEPECYALISFGLASIVMGLRRKKQSKYLAELTYRAQVNTLSGCV</sequence>
<organism evidence="3 4">
    <name type="scientific">Iodobacter violaceini</name>
    <dbReference type="NCBI Taxonomy" id="3044271"/>
    <lineage>
        <taxon>Bacteria</taxon>
        <taxon>Pseudomonadati</taxon>
        <taxon>Pseudomonadota</taxon>
        <taxon>Betaproteobacteria</taxon>
        <taxon>Neisseriales</taxon>
        <taxon>Chitinibacteraceae</taxon>
        <taxon>Iodobacter</taxon>
    </lineage>
</organism>
<name>A0ABX0L0V2_9NEIS</name>
<dbReference type="EMBL" id="JAAOLX010000009">
    <property type="protein sequence ID" value="NHQ87854.1"/>
    <property type="molecule type" value="Genomic_DNA"/>
</dbReference>
<reference evidence="3 4" key="1">
    <citation type="submission" date="2020-03" db="EMBL/GenBank/DDBJ databases">
        <title>Draft genome sequence of environmentally isolated violet-colored cultures.</title>
        <authorList>
            <person name="Wilson H.S."/>
        </authorList>
    </citation>
    <scope>NUCLEOTIDE SEQUENCE [LARGE SCALE GENOMIC DNA]</scope>
    <source>
        <strain evidence="3 4">HSC-16F04</strain>
    </source>
</reference>
<proteinExistence type="predicted"/>